<dbReference type="EMBL" id="UFYW01000001">
    <property type="protein sequence ID" value="STD82626.1"/>
    <property type="molecule type" value="Genomic_DNA"/>
</dbReference>
<protein>
    <submittedName>
        <fullName evidence="1">Uncharacterized protein</fullName>
    </submittedName>
</protein>
<evidence type="ECO:0000313" key="1">
    <source>
        <dbReference type="EMBL" id="STD82626.1"/>
    </source>
</evidence>
<reference evidence="1 2" key="1">
    <citation type="submission" date="2018-06" db="EMBL/GenBank/DDBJ databases">
        <authorList>
            <consortium name="Pathogen Informatics"/>
            <person name="Doyle S."/>
        </authorList>
    </citation>
    <scope>NUCLEOTIDE SEQUENCE [LARGE SCALE GENOMIC DNA]</scope>
    <source>
        <strain evidence="1 2">NCTC12360</strain>
    </source>
</reference>
<accession>A0A376GX66</accession>
<name>A0A376GX66_ENTGA</name>
<dbReference type="RefSeq" id="WP_156424234.1">
    <property type="nucleotide sequence ID" value="NZ_JAMXHF010000001.1"/>
</dbReference>
<dbReference type="Proteomes" id="UP000254807">
    <property type="component" value="Unassembled WGS sequence"/>
</dbReference>
<dbReference type="AlphaFoldDB" id="A0A376GX66"/>
<gene>
    <name evidence="1" type="ORF">NCTC12360_01058</name>
</gene>
<proteinExistence type="predicted"/>
<keyword evidence="2" id="KW-1185">Reference proteome</keyword>
<organism evidence="1 2">
    <name type="scientific">Enterococcus gallinarum</name>
    <dbReference type="NCBI Taxonomy" id="1353"/>
    <lineage>
        <taxon>Bacteria</taxon>
        <taxon>Bacillati</taxon>
        <taxon>Bacillota</taxon>
        <taxon>Bacilli</taxon>
        <taxon>Lactobacillales</taxon>
        <taxon>Enterococcaceae</taxon>
        <taxon>Enterococcus</taxon>
    </lineage>
</organism>
<sequence>MNKKQLRYNPKPKNEFEKRLFKRFETYSLAKTLNREVFEKWKKEQKERGEG</sequence>
<evidence type="ECO:0000313" key="2">
    <source>
        <dbReference type="Proteomes" id="UP000254807"/>
    </source>
</evidence>